<proteinExistence type="predicted"/>
<evidence type="ECO:0000313" key="2">
    <source>
        <dbReference type="Proteomes" id="UP001377168"/>
    </source>
</evidence>
<sequence length="120" mass="12761">MKALETRRQAWIDGWNENPRPFTWTKTADEILNSLINPPTTGNQQETQTRNFRHVTRDDLGHGVPVLQPVLSRWVVSSVVVADAGLGLASSAPVVPVQGEPGSGGAGGGEDDAVVHAADL</sequence>
<organism evidence="1 2">
    <name type="scientific">Streptomyces achmelvichensis</name>
    <dbReference type="NCBI Taxonomy" id="3134111"/>
    <lineage>
        <taxon>Bacteria</taxon>
        <taxon>Bacillati</taxon>
        <taxon>Actinomycetota</taxon>
        <taxon>Actinomycetes</taxon>
        <taxon>Kitasatosporales</taxon>
        <taxon>Streptomycetaceae</taxon>
        <taxon>Streptomyces</taxon>
    </lineage>
</organism>
<name>A0ACC6Q844_9ACTN</name>
<evidence type="ECO:0000313" key="1">
    <source>
        <dbReference type="EMBL" id="MEJ8639892.1"/>
    </source>
</evidence>
<accession>A0ACC6Q844</accession>
<reference evidence="1" key="1">
    <citation type="submission" date="2024-03" db="EMBL/GenBank/DDBJ databases">
        <title>Novel Streptomyces species of biotechnological and ecological value are a feature of Machair soil.</title>
        <authorList>
            <person name="Prole J.R."/>
            <person name="Goodfellow M."/>
            <person name="Allenby N."/>
            <person name="Ward A.C."/>
        </authorList>
    </citation>
    <scope>NUCLEOTIDE SEQUENCE</scope>
    <source>
        <strain evidence="1">MS2.AVA.5</strain>
    </source>
</reference>
<keyword evidence="2" id="KW-1185">Reference proteome</keyword>
<dbReference type="Proteomes" id="UP001377168">
    <property type="component" value="Unassembled WGS sequence"/>
</dbReference>
<protein>
    <submittedName>
        <fullName evidence="1">Uncharacterized protein</fullName>
    </submittedName>
</protein>
<feature type="non-terminal residue" evidence="1">
    <location>
        <position position="120"/>
    </location>
</feature>
<gene>
    <name evidence="1" type="ORF">WKI67_41995</name>
</gene>
<comment type="caution">
    <text evidence="1">The sequence shown here is derived from an EMBL/GenBank/DDBJ whole genome shotgun (WGS) entry which is preliminary data.</text>
</comment>
<dbReference type="EMBL" id="JBBKAJ010000026">
    <property type="protein sequence ID" value="MEJ8639892.1"/>
    <property type="molecule type" value="Genomic_DNA"/>
</dbReference>